<dbReference type="NCBIfam" id="TIGR00756">
    <property type="entry name" value="PPR"/>
    <property type="match status" value="3"/>
</dbReference>
<evidence type="ECO:0000313" key="5">
    <source>
        <dbReference type="Proteomes" id="UP000823775"/>
    </source>
</evidence>
<keyword evidence="2" id="KW-0677">Repeat</keyword>
<dbReference type="PROSITE" id="PS51375">
    <property type="entry name" value="PPR"/>
    <property type="match status" value="2"/>
</dbReference>
<dbReference type="PANTHER" id="PTHR45717">
    <property type="entry name" value="OS12G0527900 PROTEIN"/>
    <property type="match status" value="1"/>
</dbReference>
<dbReference type="EMBL" id="JACEIK010006526">
    <property type="protein sequence ID" value="MCE2055835.1"/>
    <property type="molecule type" value="Genomic_DNA"/>
</dbReference>
<dbReference type="PANTHER" id="PTHR45717:SF55">
    <property type="entry name" value="PENTATRICOPEPTIDE REPEAT-CONTAINING PROTEIN, MITOCHONDRIAL"/>
    <property type="match status" value="1"/>
</dbReference>
<evidence type="ECO:0000313" key="4">
    <source>
        <dbReference type="EMBL" id="MCE2055835.1"/>
    </source>
</evidence>
<feature type="repeat" description="PPR" evidence="3">
    <location>
        <begin position="250"/>
        <end position="284"/>
    </location>
</feature>
<dbReference type="InterPro" id="IPR011990">
    <property type="entry name" value="TPR-like_helical_dom_sf"/>
</dbReference>
<organism evidence="4 5">
    <name type="scientific">Datura stramonium</name>
    <name type="common">Jimsonweed</name>
    <name type="synonym">Common thornapple</name>
    <dbReference type="NCBI Taxonomy" id="4076"/>
    <lineage>
        <taxon>Eukaryota</taxon>
        <taxon>Viridiplantae</taxon>
        <taxon>Streptophyta</taxon>
        <taxon>Embryophyta</taxon>
        <taxon>Tracheophyta</taxon>
        <taxon>Spermatophyta</taxon>
        <taxon>Magnoliopsida</taxon>
        <taxon>eudicotyledons</taxon>
        <taxon>Gunneridae</taxon>
        <taxon>Pentapetalae</taxon>
        <taxon>asterids</taxon>
        <taxon>lamiids</taxon>
        <taxon>Solanales</taxon>
        <taxon>Solanaceae</taxon>
        <taxon>Solanoideae</taxon>
        <taxon>Datureae</taxon>
        <taxon>Datura</taxon>
    </lineage>
</organism>
<dbReference type="Proteomes" id="UP000823775">
    <property type="component" value="Unassembled WGS sequence"/>
</dbReference>
<dbReference type="Gene3D" id="1.25.40.10">
    <property type="entry name" value="Tetratricopeptide repeat domain"/>
    <property type="match status" value="2"/>
</dbReference>
<feature type="repeat" description="PPR" evidence="3">
    <location>
        <begin position="526"/>
        <end position="560"/>
    </location>
</feature>
<dbReference type="Pfam" id="PF01535">
    <property type="entry name" value="PPR"/>
    <property type="match status" value="4"/>
</dbReference>
<gene>
    <name evidence="4" type="ORF">HAX54_043540</name>
</gene>
<protein>
    <recommendedName>
        <fullName evidence="6">Pentatricopeptide repeat-containing protein</fullName>
    </recommendedName>
</protein>
<dbReference type="Pfam" id="PF13812">
    <property type="entry name" value="PPR_3"/>
    <property type="match status" value="1"/>
</dbReference>
<evidence type="ECO:0008006" key="6">
    <source>
        <dbReference type="Google" id="ProtNLM"/>
    </source>
</evidence>
<evidence type="ECO:0000256" key="1">
    <source>
        <dbReference type="ARBA" id="ARBA00007626"/>
    </source>
</evidence>
<sequence>MWALRRSSSSLKKQGFILGSSQISCVTYDISNRYSERNSEGISNEILDRSLSFRGFCNTANGSTKFFLRCQNFSSLVGTKSSSEIDSDLEDGFSELEGPTATEGMLETNLEAELSGDDVDGEDVEMPHDKLELSDSVSGARQAESLRKKVPMELLKDITAAPVLSVDRVMDKWLEKGNDLKRTEITLIMIYLCKRHMYGRALQLSEWLELKKQFIFTDRDYASRVDLIAKVHGLQKAESYVERIPKSFRSEVVYLSLLANCASKGYVKKSEEIFNKMRDLGFPVTSLACSHLLLLYKRADKEKIADVLLLMEKENIKPTDFIYQILVDAKGQSKDIAGMEQIIETMKAEGIEPKMYTKNIMAKHYIFAGLVGKAENVLKQMEGEMKEDRLACRHLLALYAALKKVDDVRRIWQLCEPNARTDECMAAIEAFGNLHKIEEAEAIFDKMSKEGKNLTSKHYYPLLRVYASHKMLEKGKDLVNRMSESGCPIGPLTWDGLIRLHIKAGELEKADSILQKAAQHTYLKPKFISYTAVMDEYSKRGDVHNSEKIFYQMKQAGYARRVRQFQCLIQAYINAKAPCYGIAERTKADNVYPNRALAKMLSNVDPFKKTPLSELLN</sequence>
<keyword evidence="5" id="KW-1185">Reference proteome</keyword>
<name>A0ABS8W150_DATST</name>
<comment type="caution">
    <text evidence="4">The sequence shown here is derived from an EMBL/GenBank/DDBJ whole genome shotgun (WGS) entry which is preliminary data.</text>
</comment>
<accession>A0ABS8W150</accession>
<proteinExistence type="inferred from homology"/>
<comment type="similarity">
    <text evidence="1">Belongs to the PPR family. P subfamily.</text>
</comment>
<dbReference type="InterPro" id="IPR002885">
    <property type="entry name" value="PPR_rpt"/>
</dbReference>
<reference evidence="4 5" key="1">
    <citation type="journal article" date="2021" name="BMC Genomics">
        <title>Datura genome reveals duplications of psychoactive alkaloid biosynthetic genes and high mutation rate following tissue culture.</title>
        <authorList>
            <person name="Rajewski A."/>
            <person name="Carter-House D."/>
            <person name="Stajich J."/>
            <person name="Litt A."/>
        </authorList>
    </citation>
    <scope>NUCLEOTIDE SEQUENCE [LARGE SCALE GENOMIC DNA]</scope>
    <source>
        <strain evidence="4">AR-01</strain>
    </source>
</reference>
<evidence type="ECO:0000256" key="2">
    <source>
        <dbReference type="ARBA" id="ARBA00022737"/>
    </source>
</evidence>
<evidence type="ECO:0000256" key="3">
    <source>
        <dbReference type="PROSITE-ProRule" id="PRU00708"/>
    </source>
</evidence>